<evidence type="ECO:0008006" key="3">
    <source>
        <dbReference type="Google" id="ProtNLM"/>
    </source>
</evidence>
<organism evidence="2">
    <name type="scientific">Desertifilum tharense IPPAS B-1220</name>
    <dbReference type="NCBI Taxonomy" id="1781255"/>
    <lineage>
        <taxon>Bacteria</taxon>
        <taxon>Bacillati</taxon>
        <taxon>Cyanobacteriota</taxon>
        <taxon>Cyanophyceae</taxon>
        <taxon>Desertifilales</taxon>
        <taxon>Desertifilaceae</taxon>
        <taxon>Desertifilum</taxon>
    </lineage>
</organism>
<dbReference type="Pfam" id="PF06051">
    <property type="entry name" value="DUF928"/>
    <property type="match status" value="1"/>
</dbReference>
<reference evidence="2" key="1">
    <citation type="submission" date="2016-09" db="EMBL/GenBank/DDBJ databases">
        <title>Draft genome of thermotolerant cyanobacterium Desertifilum sp. strain IPPAS B-1220.</title>
        <authorList>
            <person name="Sinetova M.A."/>
            <person name="Bolakhan K."/>
            <person name="Zayadan B.K."/>
            <person name="Mironov K.S."/>
            <person name="Ustinova V."/>
            <person name="Kupriyanova E.V."/>
            <person name="Sidorov R.A."/>
            <person name="Skrypnik A.N."/>
            <person name="Gogoleva N.E."/>
            <person name="Gogolev Y.V."/>
            <person name="Los D.A."/>
        </authorList>
    </citation>
    <scope>NUCLEOTIDE SEQUENCE [LARGE SCALE GENOMIC DNA]</scope>
    <source>
        <strain evidence="2">IPPAS B-1220</strain>
    </source>
</reference>
<sequence>MIRLLTLRSLNLLSVTFSVAFAVVGPSMEIQAQTLSTIPLPLQATHDANTFRVTFEPPREGKPDDTAEGASRSIGCAGECMIPLVPAISPRLTATPYPTFFVYIPQSTTETVFFALLDENEVTHYQAKIPIANRSGILSVKLPDTLPPLEVDKTYQWAFVMVGEQGLRPGDPSVRGEVRRVQLADGVMSQIESKTWVERAALYGKHGIWYDTLASLAQARQQQPSNSTLIATWQDLLNSVGLEAIATQPLLP</sequence>
<evidence type="ECO:0000313" key="2">
    <source>
        <dbReference type="EMBL" id="OEJ73616.1"/>
    </source>
</evidence>
<feature type="signal peptide" evidence="1">
    <location>
        <begin position="1"/>
        <end position="22"/>
    </location>
</feature>
<accession>A0A1E5QG02</accession>
<dbReference type="OrthoDB" id="536034at2"/>
<protein>
    <recommendedName>
        <fullName evidence="3">DUF928 domain-containing protein</fullName>
    </recommendedName>
</protein>
<dbReference type="EMBL" id="MJGC01000084">
    <property type="protein sequence ID" value="OEJ73616.1"/>
    <property type="molecule type" value="Genomic_DNA"/>
</dbReference>
<keyword evidence="1" id="KW-0732">Signal</keyword>
<dbReference type="RefSeq" id="WP_069968782.1">
    <property type="nucleotide sequence ID" value="NZ_CM124774.1"/>
</dbReference>
<gene>
    <name evidence="2" type="ORF">BH720_18915</name>
</gene>
<dbReference type="InterPro" id="IPR010328">
    <property type="entry name" value="DUF928"/>
</dbReference>
<proteinExistence type="predicted"/>
<name>A0A1E5QG02_9CYAN</name>
<dbReference type="STRING" id="1781255.BH720_18915"/>
<dbReference type="AlphaFoldDB" id="A0A1E5QG02"/>
<feature type="chain" id="PRO_5009184280" description="DUF928 domain-containing protein" evidence="1">
    <location>
        <begin position="23"/>
        <end position="252"/>
    </location>
</feature>
<comment type="caution">
    <text evidence="2">The sequence shown here is derived from an EMBL/GenBank/DDBJ whole genome shotgun (WGS) entry which is preliminary data.</text>
</comment>
<evidence type="ECO:0000256" key="1">
    <source>
        <dbReference type="SAM" id="SignalP"/>
    </source>
</evidence>